<dbReference type="GO" id="GO:1904680">
    <property type="term" value="F:peptide transmembrane transporter activity"/>
    <property type="evidence" value="ECO:0007669"/>
    <property type="project" value="TreeGrafter"/>
</dbReference>
<keyword evidence="3" id="KW-0732">Signal</keyword>
<dbReference type="GO" id="GO:0043190">
    <property type="term" value="C:ATP-binding cassette (ABC) transporter complex"/>
    <property type="evidence" value="ECO:0007669"/>
    <property type="project" value="InterPro"/>
</dbReference>
<evidence type="ECO:0000313" key="6">
    <source>
        <dbReference type="Proteomes" id="UP000244089"/>
    </source>
</evidence>
<dbReference type="PIRSF" id="PIRSF002741">
    <property type="entry name" value="MppA"/>
    <property type="match status" value="1"/>
</dbReference>
<accession>A0A2T5RF18</accession>
<dbReference type="PANTHER" id="PTHR30290:SF9">
    <property type="entry name" value="OLIGOPEPTIDE-BINDING PROTEIN APPA"/>
    <property type="match status" value="1"/>
</dbReference>
<dbReference type="InterPro" id="IPR000914">
    <property type="entry name" value="SBP_5_dom"/>
</dbReference>
<evidence type="ECO:0000313" key="5">
    <source>
        <dbReference type="EMBL" id="PTV92698.1"/>
    </source>
</evidence>
<protein>
    <submittedName>
        <fullName evidence="5">Peptide/nickel transport system substrate-binding protein</fullName>
    </submittedName>
</protein>
<dbReference type="PANTHER" id="PTHR30290">
    <property type="entry name" value="PERIPLASMIC BINDING COMPONENT OF ABC TRANSPORTER"/>
    <property type="match status" value="1"/>
</dbReference>
<dbReference type="Pfam" id="PF00496">
    <property type="entry name" value="SBP_bac_5"/>
    <property type="match status" value="1"/>
</dbReference>
<proteinExistence type="inferred from homology"/>
<dbReference type="Gene3D" id="3.40.190.10">
    <property type="entry name" value="Periplasmic binding protein-like II"/>
    <property type="match status" value="1"/>
</dbReference>
<evidence type="ECO:0000259" key="4">
    <source>
        <dbReference type="Pfam" id="PF00496"/>
    </source>
</evidence>
<dbReference type="RefSeq" id="WP_108142978.1">
    <property type="nucleotide sequence ID" value="NZ_QAXS01000069.1"/>
</dbReference>
<dbReference type="EMBL" id="QAXS01000069">
    <property type="protein sequence ID" value="PTV92698.1"/>
    <property type="molecule type" value="Genomic_DNA"/>
</dbReference>
<evidence type="ECO:0000256" key="3">
    <source>
        <dbReference type="ARBA" id="ARBA00022729"/>
    </source>
</evidence>
<sequence length="527" mass="62011">MKYYKTLLITILILFIFSLSIQAVNYGGELKLKFQQLPIELNPIYAANETEQIITRQIFDSLVELNEKGELTAHLAESWEIEEEGRLFTFKLREEVYFHPYQIAGEPVPLSARRVKAEDWKWSFEYLTSPENKSPYAQLFSKVKGYDDYRQGESGEITGIRVLDNYQLQIELTDSYAPFIYNLTKTAAAVMPKNAVLNKDNFSIIPIGTGAFKINDFTKAQVNLVKNNNYWKNNYQDEVLPYLEQVQINFSTKSEEKGDYQQYDIYQLNAESYRYFRDNEIHDDYQLKKIPQDIYYFLTYNYSGSKQFNSNSPGIRSNIRSNLNKIDFKEVDSPNLMLPISNNDQESYLQRIYKLTQENEVENYKLEDNIKEINLISSDSKNSTLITELIRSKLQTDELTVNLKKYNWAEYLNLINDSFKAELFLMTYKYHNKFDFLADNFYSESELNYSSYNNQRVDNLIDYLKLVNSLESRRQAYQIIEDILANDNPFVFVLQGAEARIFSNRVAGQDLFTNIYLKDNYELIYLK</sequence>
<name>A0A2T5RF18_9FIRM</name>
<comment type="similarity">
    <text evidence="1">Belongs to the bacterial solute-binding protein 5 family.</text>
</comment>
<dbReference type="Proteomes" id="UP000244089">
    <property type="component" value="Unassembled WGS sequence"/>
</dbReference>
<dbReference type="GO" id="GO:0015833">
    <property type="term" value="P:peptide transport"/>
    <property type="evidence" value="ECO:0007669"/>
    <property type="project" value="TreeGrafter"/>
</dbReference>
<evidence type="ECO:0000256" key="1">
    <source>
        <dbReference type="ARBA" id="ARBA00005695"/>
    </source>
</evidence>
<gene>
    <name evidence="5" type="ORF">C8C76_1692</name>
</gene>
<dbReference type="OrthoDB" id="239741at2"/>
<dbReference type="SUPFAM" id="SSF53850">
    <property type="entry name" value="Periplasmic binding protein-like II"/>
    <property type="match status" value="1"/>
</dbReference>
<dbReference type="InterPro" id="IPR039424">
    <property type="entry name" value="SBP_5"/>
</dbReference>
<dbReference type="AlphaFoldDB" id="A0A2T5RF18"/>
<organism evidence="5 6">
    <name type="scientific">Halanaerobium saccharolyticum</name>
    <dbReference type="NCBI Taxonomy" id="43595"/>
    <lineage>
        <taxon>Bacteria</taxon>
        <taxon>Bacillati</taxon>
        <taxon>Bacillota</taxon>
        <taxon>Clostridia</taxon>
        <taxon>Halanaerobiales</taxon>
        <taxon>Halanaerobiaceae</taxon>
        <taxon>Halanaerobium</taxon>
    </lineage>
</organism>
<feature type="domain" description="Solute-binding protein family 5" evidence="4">
    <location>
        <begin position="71"/>
        <end position="308"/>
    </location>
</feature>
<dbReference type="Gene3D" id="3.10.105.10">
    <property type="entry name" value="Dipeptide-binding Protein, Domain 3"/>
    <property type="match status" value="1"/>
</dbReference>
<comment type="caution">
    <text evidence="5">The sequence shown here is derived from an EMBL/GenBank/DDBJ whole genome shotgun (WGS) entry which is preliminary data.</text>
</comment>
<evidence type="ECO:0000256" key="2">
    <source>
        <dbReference type="ARBA" id="ARBA00022448"/>
    </source>
</evidence>
<dbReference type="InterPro" id="IPR030678">
    <property type="entry name" value="Peptide/Ni-bd"/>
</dbReference>
<dbReference type="CDD" id="cd00995">
    <property type="entry name" value="PBP2_NikA_DppA_OppA_like"/>
    <property type="match status" value="1"/>
</dbReference>
<dbReference type="GO" id="GO:0042597">
    <property type="term" value="C:periplasmic space"/>
    <property type="evidence" value="ECO:0007669"/>
    <property type="project" value="UniProtKB-ARBA"/>
</dbReference>
<keyword evidence="2" id="KW-0813">Transport</keyword>
<reference evidence="5 6" key="1">
    <citation type="submission" date="2018-04" db="EMBL/GenBank/DDBJ databases">
        <title>Subsurface microbial communities from deep shales in Ohio and West Virginia, USA.</title>
        <authorList>
            <person name="Wrighton K."/>
        </authorList>
    </citation>
    <scope>NUCLEOTIDE SEQUENCE [LARGE SCALE GENOMIC DNA]</scope>
    <source>
        <strain evidence="5 6">WC1</strain>
    </source>
</reference>